<evidence type="ECO:0000256" key="11">
    <source>
        <dbReference type="ARBA" id="ARBA00038974"/>
    </source>
</evidence>
<dbReference type="GO" id="GO:0020037">
    <property type="term" value="F:heme binding"/>
    <property type="evidence" value="ECO:0007669"/>
    <property type="project" value="InterPro"/>
</dbReference>
<keyword evidence="7 24" id="KW-0408">Iron</keyword>
<comment type="catalytic activity">
    <reaction evidence="17">
        <text>a 14alpha-hydroxymethyl steroid + reduced [NADPH--hemoprotein reductase] + O2 = a 14alpha-formyl steroid + oxidized [NADPH--hemoprotein reductase] + 2 H2O + H(+)</text>
        <dbReference type="Rhea" id="RHEA:68064"/>
        <dbReference type="Rhea" id="RHEA-COMP:11964"/>
        <dbReference type="Rhea" id="RHEA-COMP:11965"/>
        <dbReference type="ChEBI" id="CHEBI:15377"/>
        <dbReference type="ChEBI" id="CHEBI:15378"/>
        <dbReference type="ChEBI" id="CHEBI:15379"/>
        <dbReference type="ChEBI" id="CHEBI:57618"/>
        <dbReference type="ChEBI" id="CHEBI:58210"/>
        <dbReference type="ChEBI" id="CHEBI:176901"/>
        <dbReference type="ChEBI" id="CHEBI:176902"/>
    </reaction>
    <physiologicalReaction direction="left-to-right" evidence="17">
        <dbReference type="Rhea" id="RHEA:68065"/>
    </physiologicalReaction>
</comment>
<evidence type="ECO:0000256" key="22">
    <source>
        <dbReference type="ARBA" id="ARBA00049163"/>
    </source>
</evidence>
<comment type="caution">
    <text evidence="27">The sequence shown here is derived from an EMBL/GenBank/DDBJ whole genome shotgun (WGS) entry which is preliminary data.</text>
</comment>
<keyword evidence="4 24" id="KW-0349">Heme</keyword>
<evidence type="ECO:0000256" key="3">
    <source>
        <dbReference type="ARBA" id="ARBA00010617"/>
    </source>
</evidence>
<keyword evidence="6 25" id="KW-0560">Oxidoreductase</keyword>
<dbReference type="GO" id="GO:0006696">
    <property type="term" value="P:ergosterol biosynthetic process"/>
    <property type="evidence" value="ECO:0007669"/>
    <property type="project" value="UniProtKB-ARBA"/>
</dbReference>
<dbReference type="SUPFAM" id="SSF48264">
    <property type="entry name" value="Cytochrome P450"/>
    <property type="match status" value="1"/>
</dbReference>
<evidence type="ECO:0000256" key="18">
    <source>
        <dbReference type="ARBA" id="ARBA00047670"/>
    </source>
</evidence>
<sequence>MGLLRSLDSYLIEKSTPFFNYLLDLPLIKLVPLILGFFVIISVAFNILKQLFFCHPNRAPMVFHYFPWIGSTVDYGRRPYEFFKENQDKYGDVFAFIMCGRVMTVCLGPKGQEFMFNSKLQDVSAEEAYSHLTTPIFGEGVVYDCPNHKLMEQKKFAKSALSKDAFKSYVPKIVEEVVDYFKTSSFYYEGKDDKKSGVARVLLSQSQLTIFTASRTLLGSEVRSKLDTNFASYYADLDKGFTPINFVFPHLPLPVYWRRDAAQQKISNTYKEIIAGRRKEGNIDATQDLIGSLMANAVYKNGERMTDQHIANLLIGILMGGQHTSATTSSWALLHLGQRPDLIEALYQEQVNICGIDSDTNQINPITYEKLQDMTLLNDTIKETLRLHSPLHSVFRKVMNPLQVPNTSYIIPKGHYIMVSTGFTMMSEEYFKNAGHFEPRRWQDPSSIPTTSDSSKKEESIDYGFGAVSKGVSSPYLPFGGGRHRCIGEQFAYVQLGTILATFIREFTWTVDTLPEIDFESMITLPKEPALINWTKRT</sequence>
<evidence type="ECO:0000256" key="21">
    <source>
        <dbReference type="ARBA" id="ARBA00048866"/>
    </source>
</evidence>
<comment type="catalytic activity">
    <reaction evidence="20">
        <text>32-oxolanosterol + reduced [NADPH--hemoprotein reductase] + O2 = 4,4-dimethyl-5alpha-cholesta-8,14,24-trien-3beta-ol + formate + oxidized [NADPH--hemoprotein reductase] + H2O + 2 H(+)</text>
        <dbReference type="Rhea" id="RHEA:75111"/>
        <dbReference type="Rhea" id="RHEA-COMP:11964"/>
        <dbReference type="Rhea" id="RHEA-COMP:11965"/>
        <dbReference type="ChEBI" id="CHEBI:15377"/>
        <dbReference type="ChEBI" id="CHEBI:15378"/>
        <dbReference type="ChEBI" id="CHEBI:15379"/>
        <dbReference type="ChEBI" id="CHEBI:15740"/>
        <dbReference type="ChEBI" id="CHEBI:17813"/>
        <dbReference type="ChEBI" id="CHEBI:57618"/>
        <dbReference type="ChEBI" id="CHEBI:58210"/>
        <dbReference type="ChEBI" id="CHEBI:166681"/>
    </reaction>
    <physiologicalReaction direction="left-to-right" evidence="20">
        <dbReference type="Rhea" id="RHEA:75112"/>
    </physiologicalReaction>
</comment>
<dbReference type="Proteomes" id="UP000242525">
    <property type="component" value="Unassembled WGS sequence"/>
</dbReference>
<evidence type="ECO:0000256" key="6">
    <source>
        <dbReference type="ARBA" id="ARBA00023002"/>
    </source>
</evidence>
<dbReference type="InterPro" id="IPR002403">
    <property type="entry name" value="Cyt_P450_E_grp-IV"/>
</dbReference>
<keyword evidence="26" id="KW-1133">Transmembrane helix</keyword>
<comment type="catalytic activity">
    <reaction evidence="16">
        <text>32-hydroxylanosterol + reduced [NADPH--hemoprotein reductase] + O2 = 32-oxolanosterol + oxidized [NADPH--hemoprotein reductase] + 2 H2O + H(+)</text>
        <dbReference type="Rhea" id="RHEA:75107"/>
        <dbReference type="Rhea" id="RHEA-COMP:11964"/>
        <dbReference type="Rhea" id="RHEA-COMP:11965"/>
        <dbReference type="ChEBI" id="CHEBI:15377"/>
        <dbReference type="ChEBI" id="CHEBI:15378"/>
        <dbReference type="ChEBI" id="CHEBI:15379"/>
        <dbReference type="ChEBI" id="CHEBI:57618"/>
        <dbReference type="ChEBI" id="CHEBI:58210"/>
        <dbReference type="ChEBI" id="CHEBI:166681"/>
        <dbReference type="ChEBI" id="CHEBI:166806"/>
    </reaction>
    <physiologicalReaction direction="left-to-right" evidence="16">
        <dbReference type="Rhea" id="RHEA:75108"/>
    </physiologicalReaction>
</comment>
<evidence type="ECO:0000256" key="12">
    <source>
        <dbReference type="ARBA" id="ARBA00042513"/>
    </source>
</evidence>
<accession>A0A0J9XJ09</accession>
<name>A0A0J9XJ09_GEOCN</name>
<feature type="binding site" description="axial binding residue" evidence="24">
    <location>
        <position position="486"/>
    </location>
    <ligand>
        <name>heme</name>
        <dbReference type="ChEBI" id="CHEBI:30413"/>
    </ligand>
    <ligandPart>
        <name>Fe</name>
        <dbReference type="ChEBI" id="CHEBI:18248"/>
    </ligandPart>
</feature>
<dbReference type="PRINTS" id="PR00385">
    <property type="entry name" value="P450"/>
</dbReference>
<dbReference type="PROSITE" id="PS00086">
    <property type="entry name" value="CYTOCHROME_P450"/>
    <property type="match status" value="1"/>
</dbReference>
<dbReference type="GO" id="GO:0005506">
    <property type="term" value="F:iron ion binding"/>
    <property type="evidence" value="ECO:0007669"/>
    <property type="project" value="InterPro"/>
</dbReference>
<comment type="catalytic activity">
    <reaction evidence="19">
        <text>a 14alpha-methyl steroid + 3 reduced [NADPH--hemoprotein reductase] + 3 O2 = a Delta(14) steroid + formate + 3 oxidized [NADPH--hemoprotein reductase] + 4 H2O + 4 H(+)</text>
        <dbReference type="Rhea" id="RHEA:54028"/>
        <dbReference type="Rhea" id="RHEA-COMP:11964"/>
        <dbReference type="Rhea" id="RHEA-COMP:11965"/>
        <dbReference type="ChEBI" id="CHEBI:15377"/>
        <dbReference type="ChEBI" id="CHEBI:15378"/>
        <dbReference type="ChEBI" id="CHEBI:15379"/>
        <dbReference type="ChEBI" id="CHEBI:15740"/>
        <dbReference type="ChEBI" id="CHEBI:57618"/>
        <dbReference type="ChEBI" id="CHEBI:58210"/>
        <dbReference type="ChEBI" id="CHEBI:138029"/>
        <dbReference type="ChEBI" id="CHEBI:138031"/>
        <dbReference type="EC" id="1.14.14.154"/>
    </reaction>
    <physiologicalReaction direction="left-to-right" evidence="19">
        <dbReference type="Rhea" id="RHEA:54029"/>
    </physiologicalReaction>
</comment>
<dbReference type="CDD" id="cd11042">
    <property type="entry name" value="CYP51-like"/>
    <property type="match status" value="1"/>
</dbReference>
<comment type="catalytic activity">
    <reaction evidence="23">
        <text>a 14alpha-formyl steroid + reduced [NADPH--hemoprotein reductase] + O2 = a Delta(14) steroid + formate + oxidized [NADPH--hemoprotein reductase] + H2O + 2 H(+)</text>
        <dbReference type="Rhea" id="RHEA:68068"/>
        <dbReference type="Rhea" id="RHEA-COMP:11964"/>
        <dbReference type="Rhea" id="RHEA-COMP:11965"/>
        <dbReference type="ChEBI" id="CHEBI:15377"/>
        <dbReference type="ChEBI" id="CHEBI:15378"/>
        <dbReference type="ChEBI" id="CHEBI:15379"/>
        <dbReference type="ChEBI" id="CHEBI:15740"/>
        <dbReference type="ChEBI" id="CHEBI:57618"/>
        <dbReference type="ChEBI" id="CHEBI:58210"/>
        <dbReference type="ChEBI" id="CHEBI:138031"/>
        <dbReference type="ChEBI" id="CHEBI:176902"/>
    </reaction>
    <physiologicalReaction direction="left-to-right" evidence="23">
        <dbReference type="Rhea" id="RHEA:68069"/>
    </physiologicalReaction>
</comment>
<evidence type="ECO:0000256" key="10">
    <source>
        <dbReference type="ARBA" id="ARBA00037887"/>
    </source>
</evidence>
<keyword evidence="5 24" id="KW-0479">Metal-binding</keyword>
<evidence type="ECO:0000256" key="7">
    <source>
        <dbReference type="ARBA" id="ARBA00023004"/>
    </source>
</evidence>
<dbReference type="PRINTS" id="PR00465">
    <property type="entry name" value="EP450IV"/>
</dbReference>
<dbReference type="EMBL" id="CCBN010000021">
    <property type="protein sequence ID" value="CDO57457.1"/>
    <property type="molecule type" value="Genomic_DNA"/>
</dbReference>
<feature type="transmembrane region" description="Helical" evidence="26">
    <location>
        <begin position="27"/>
        <end position="48"/>
    </location>
</feature>
<dbReference type="Pfam" id="PF00067">
    <property type="entry name" value="p450"/>
    <property type="match status" value="1"/>
</dbReference>
<comment type="cofactor">
    <cofactor evidence="1 24">
        <name>heme</name>
        <dbReference type="ChEBI" id="CHEBI:30413"/>
    </cofactor>
</comment>
<evidence type="ECO:0000256" key="5">
    <source>
        <dbReference type="ARBA" id="ARBA00022723"/>
    </source>
</evidence>
<dbReference type="InterPro" id="IPR017972">
    <property type="entry name" value="Cyt_P450_CS"/>
</dbReference>
<protein>
    <recommendedName>
        <fullName evidence="11">sterol 14alpha-demethylase</fullName>
        <ecNumber evidence="11">1.14.14.154</ecNumber>
    </recommendedName>
    <alternativeName>
        <fullName evidence="13">Cytochrome P450 51</fullName>
    </alternativeName>
    <alternativeName>
        <fullName evidence="15">Cytochrome P450-14DM</fullName>
    </alternativeName>
    <alternativeName>
        <fullName evidence="12">Cytochrome P450-LIA1</fullName>
    </alternativeName>
    <alternativeName>
        <fullName evidence="14">Sterol 14-alpha demethylase</fullName>
    </alternativeName>
</protein>
<dbReference type="STRING" id="1173061.A0A0J9XJ09"/>
<evidence type="ECO:0000256" key="1">
    <source>
        <dbReference type="ARBA" id="ARBA00001971"/>
    </source>
</evidence>
<keyword evidence="9 26" id="KW-0472">Membrane</keyword>
<evidence type="ECO:0000256" key="15">
    <source>
        <dbReference type="ARBA" id="ARBA00043156"/>
    </source>
</evidence>
<evidence type="ECO:0000256" key="24">
    <source>
        <dbReference type="PIRSR" id="PIRSR602403-1"/>
    </source>
</evidence>
<evidence type="ECO:0000256" key="2">
    <source>
        <dbReference type="ARBA" id="ARBA00004370"/>
    </source>
</evidence>
<evidence type="ECO:0000256" key="9">
    <source>
        <dbReference type="ARBA" id="ARBA00023136"/>
    </source>
</evidence>
<evidence type="ECO:0000256" key="25">
    <source>
        <dbReference type="RuleBase" id="RU000461"/>
    </source>
</evidence>
<keyword evidence="8 25" id="KW-0503">Monooxygenase</keyword>
<gene>
    <name evidence="27" type="ORF">BN980_GECA21s01528g</name>
</gene>
<proteinExistence type="inferred from homology"/>
<dbReference type="InterPro" id="IPR036396">
    <property type="entry name" value="Cyt_P450_sf"/>
</dbReference>
<evidence type="ECO:0000256" key="13">
    <source>
        <dbReference type="ARBA" id="ARBA00042983"/>
    </source>
</evidence>
<evidence type="ECO:0000256" key="8">
    <source>
        <dbReference type="ARBA" id="ARBA00023033"/>
    </source>
</evidence>
<dbReference type="PANTHER" id="PTHR24304">
    <property type="entry name" value="CYTOCHROME P450 FAMILY 7"/>
    <property type="match status" value="1"/>
</dbReference>
<comment type="catalytic activity">
    <reaction evidence="18">
        <text>lanosterol + 3 reduced [NADPH--hemoprotein reductase] + 3 O2 = 4,4-dimethyl-5alpha-cholesta-8,14,24-trien-3beta-ol + formate + 3 oxidized [NADPH--hemoprotein reductase] + 4 H2O + 4 H(+)</text>
        <dbReference type="Rhea" id="RHEA:25286"/>
        <dbReference type="Rhea" id="RHEA-COMP:11964"/>
        <dbReference type="Rhea" id="RHEA-COMP:11965"/>
        <dbReference type="ChEBI" id="CHEBI:15377"/>
        <dbReference type="ChEBI" id="CHEBI:15378"/>
        <dbReference type="ChEBI" id="CHEBI:15379"/>
        <dbReference type="ChEBI" id="CHEBI:15740"/>
        <dbReference type="ChEBI" id="CHEBI:16521"/>
        <dbReference type="ChEBI" id="CHEBI:17813"/>
        <dbReference type="ChEBI" id="CHEBI:57618"/>
        <dbReference type="ChEBI" id="CHEBI:58210"/>
        <dbReference type="EC" id="1.14.14.154"/>
    </reaction>
    <physiologicalReaction direction="left-to-right" evidence="18">
        <dbReference type="Rhea" id="RHEA:25287"/>
    </physiologicalReaction>
</comment>
<reference evidence="27" key="1">
    <citation type="submission" date="2014-03" db="EMBL/GenBank/DDBJ databases">
        <authorList>
            <person name="Casaregola S."/>
        </authorList>
    </citation>
    <scope>NUCLEOTIDE SEQUENCE [LARGE SCALE GENOMIC DNA]</scope>
    <source>
        <strain evidence="27">CLIB 918</strain>
    </source>
</reference>
<dbReference type="OrthoDB" id="1055148at2759"/>
<evidence type="ECO:0000256" key="17">
    <source>
        <dbReference type="ARBA" id="ARBA00047587"/>
    </source>
</evidence>
<evidence type="ECO:0000313" key="27">
    <source>
        <dbReference type="EMBL" id="CDO57457.1"/>
    </source>
</evidence>
<dbReference type="EC" id="1.14.14.154" evidence="11"/>
<comment type="pathway">
    <text evidence="10">Steroid biosynthesis; zymosterol biosynthesis; zymosterol from lanosterol: step 1/6.</text>
</comment>
<dbReference type="PANTHER" id="PTHR24304:SF2">
    <property type="entry name" value="24-HYDROXYCHOLESTEROL 7-ALPHA-HYDROXYLASE"/>
    <property type="match status" value="1"/>
</dbReference>
<dbReference type="Gene3D" id="1.10.630.10">
    <property type="entry name" value="Cytochrome P450"/>
    <property type="match status" value="1"/>
</dbReference>
<evidence type="ECO:0000256" key="4">
    <source>
        <dbReference type="ARBA" id="ARBA00022617"/>
    </source>
</evidence>
<dbReference type="GO" id="GO:0016020">
    <property type="term" value="C:membrane"/>
    <property type="evidence" value="ECO:0007669"/>
    <property type="project" value="UniProtKB-SubCell"/>
</dbReference>
<comment type="catalytic activity">
    <reaction evidence="21">
        <text>a 14alpha-methyl steroid + reduced [NADPH--hemoprotein reductase] + O2 = a 14alpha-hydroxymethyl steroid + oxidized [NADPH--hemoprotein reductase] + H2O + H(+)</text>
        <dbReference type="Rhea" id="RHEA:68060"/>
        <dbReference type="Rhea" id="RHEA-COMP:11964"/>
        <dbReference type="Rhea" id="RHEA-COMP:11965"/>
        <dbReference type="ChEBI" id="CHEBI:15377"/>
        <dbReference type="ChEBI" id="CHEBI:15378"/>
        <dbReference type="ChEBI" id="CHEBI:15379"/>
        <dbReference type="ChEBI" id="CHEBI:57618"/>
        <dbReference type="ChEBI" id="CHEBI:58210"/>
        <dbReference type="ChEBI" id="CHEBI:138029"/>
        <dbReference type="ChEBI" id="CHEBI:176901"/>
    </reaction>
    <physiologicalReaction direction="left-to-right" evidence="21">
        <dbReference type="Rhea" id="RHEA:68061"/>
    </physiologicalReaction>
</comment>
<evidence type="ECO:0000256" key="20">
    <source>
        <dbReference type="ARBA" id="ARBA00048479"/>
    </source>
</evidence>
<comment type="subcellular location">
    <subcellularLocation>
        <location evidence="2">Membrane</location>
    </subcellularLocation>
</comment>
<evidence type="ECO:0000256" key="19">
    <source>
        <dbReference type="ARBA" id="ARBA00047702"/>
    </source>
</evidence>
<comment type="catalytic activity">
    <reaction evidence="22">
        <text>lanosterol + reduced [NADPH--hemoprotein reductase] + O2 = 32-hydroxylanosterol + oxidized [NADPH--hemoprotein reductase] + H2O + H(+)</text>
        <dbReference type="Rhea" id="RHEA:75103"/>
        <dbReference type="Rhea" id="RHEA-COMP:11964"/>
        <dbReference type="Rhea" id="RHEA-COMP:11965"/>
        <dbReference type="ChEBI" id="CHEBI:15377"/>
        <dbReference type="ChEBI" id="CHEBI:15378"/>
        <dbReference type="ChEBI" id="CHEBI:15379"/>
        <dbReference type="ChEBI" id="CHEBI:16521"/>
        <dbReference type="ChEBI" id="CHEBI:57618"/>
        <dbReference type="ChEBI" id="CHEBI:58210"/>
        <dbReference type="ChEBI" id="CHEBI:166806"/>
    </reaction>
    <physiologicalReaction direction="left-to-right" evidence="22">
        <dbReference type="Rhea" id="RHEA:75104"/>
    </physiologicalReaction>
</comment>
<dbReference type="FunFam" id="1.10.630.10:FF:000033">
    <property type="entry name" value="14-alpha sterol demethylase"/>
    <property type="match status" value="1"/>
</dbReference>
<evidence type="ECO:0000256" key="23">
    <source>
        <dbReference type="ARBA" id="ARBA00049450"/>
    </source>
</evidence>
<evidence type="ECO:0000256" key="16">
    <source>
        <dbReference type="ARBA" id="ARBA00047379"/>
    </source>
</evidence>
<keyword evidence="28" id="KW-1185">Reference proteome</keyword>
<evidence type="ECO:0000256" key="26">
    <source>
        <dbReference type="SAM" id="Phobius"/>
    </source>
</evidence>
<comment type="similarity">
    <text evidence="3 25">Belongs to the cytochrome P450 family.</text>
</comment>
<dbReference type="InterPro" id="IPR050529">
    <property type="entry name" value="CYP450_sterol_14alpha_dmase"/>
</dbReference>
<evidence type="ECO:0000313" key="28">
    <source>
        <dbReference type="Proteomes" id="UP000242525"/>
    </source>
</evidence>
<keyword evidence="26" id="KW-0812">Transmembrane</keyword>
<evidence type="ECO:0000256" key="14">
    <source>
        <dbReference type="ARBA" id="ARBA00043106"/>
    </source>
</evidence>
<organism evidence="27 28">
    <name type="scientific">Geotrichum candidum</name>
    <name type="common">Oospora lactis</name>
    <name type="synonym">Dipodascus geotrichum</name>
    <dbReference type="NCBI Taxonomy" id="1173061"/>
    <lineage>
        <taxon>Eukaryota</taxon>
        <taxon>Fungi</taxon>
        <taxon>Dikarya</taxon>
        <taxon>Ascomycota</taxon>
        <taxon>Saccharomycotina</taxon>
        <taxon>Dipodascomycetes</taxon>
        <taxon>Dipodascales</taxon>
        <taxon>Dipodascaceae</taxon>
        <taxon>Geotrichum</taxon>
    </lineage>
</organism>
<dbReference type="InterPro" id="IPR001128">
    <property type="entry name" value="Cyt_P450"/>
</dbReference>
<dbReference type="AlphaFoldDB" id="A0A0J9XJ09"/>
<dbReference type="GO" id="GO:0008398">
    <property type="term" value="F:sterol 14-demethylase activity"/>
    <property type="evidence" value="ECO:0007669"/>
    <property type="project" value="UniProtKB-EC"/>
</dbReference>